<comment type="function">
    <text evidence="10 11">Involved in cell wall formation. Catalyzes the final step in the synthesis of UDP-N-acetylmuramoyl-pentapeptide, the precursor of murein.</text>
</comment>
<dbReference type="InterPro" id="IPR013221">
    <property type="entry name" value="Mur_ligase_cen"/>
</dbReference>
<keyword evidence="7 10" id="KW-0573">Peptidoglycan synthesis</keyword>
<evidence type="ECO:0000256" key="3">
    <source>
        <dbReference type="ARBA" id="ARBA00022618"/>
    </source>
</evidence>
<dbReference type="GO" id="GO:0071555">
    <property type="term" value="P:cell wall organization"/>
    <property type="evidence" value="ECO:0007669"/>
    <property type="project" value="UniProtKB-KW"/>
</dbReference>
<proteinExistence type="inferred from homology"/>
<keyword evidence="15" id="KW-1185">Reference proteome</keyword>
<feature type="domain" description="Mur ligase central" evidence="13">
    <location>
        <begin position="107"/>
        <end position="291"/>
    </location>
</feature>
<evidence type="ECO:0000259" key="12">
    <source>
        <dbReference type="Pfam" id="PF02875"/>
    </source>
</evidence>
<dbReference type="HAMAP" id="MF_02019">
    <property type="entry name" value="MurF"/>
    <property type="match status" value="1"/>
</dbReference>
<gene>
    <name evidence="10" type="primary">murF</name>
    <name evidence="14" type="ORF">IV67_GL001758</name>
</gene>
<keyword evidence="6 10" id="KW-0133">Cell shape</keyword>
<evidence type="ECO:0000256" key="4">
    <source>
        <dbReference type="ARBA" id="ARBA00022741"/>
    </source>
</evidence>
<dbReference type="InterPro" id="IPR005863">
    <property type="entry name" value="UDP-N-AcMur_synth"/>
</dbReference>
<feature type="domain" description="Mur ligase C-terminal" evidence="12">
    <location>
        <begin position="315"/>
        <end position="441"/>
    </location>
</feature>
<dbReference type="InterPro" id="IPR004101">
    <property type="entry name" value="Mur_ligase_C"/>
</dbReference>
<evidence type="ECO:0000256" key="7">
    <source>
        <dbReference type="ARBA" id="ARBA00022984"/>
    </source>
</evidence>
<keyword evidence="2 10" id="KW-0436">Ligase</keyword>
<evidence type="ECO:0000313" key="15">
    <source>
        <dbReference type="Proteomes" id="UP000051673"/>
    </source>
</evidence>
<dbReference type="Pfam" id="PF02875">
    <property type="entry name" value="Mur_ligase_C"/>
    <property type="match status" value="1"/>
</dbReference>
<comment type="catalytic activity">
    <reaction evidence="10">
        <text>UDP-N-acetyl-alpha-D-muramoyl-L-alanyl-gamma-D-glutamyl-L-lysine + D-alanyl-D-alanine + ATP = UDP-N-acetyl-alpha-D-muramoyl-L-alanyl-gamma-D-glutamyl-L-lysyl-D-alanyl-D-alanine + ADP + phosphate + H(+)</text>
        <dbReference type="Rhea" id="RHEA:16085"/>
        <dbReference type="ChEBI" id="CHEBI:15378"/>
        <dbReference type="ChEBI" id="CHEBI:30616"/>
        <dbReference type="ChEBI" id="CHEBI:43474"/>
        <dbReference type="ChEBI" id="CHEBI:57822"/>
        <dbReference type="ChEBI" id="CHEBI:70758"/>
        <dbReference type="ChEBI" id="CHEBI:83903"/>
        <dbReference type="ChEBI" id="CHEBI:456216"/>
        <dbReference type="EC" id="6.3.2.10"/>
    </reaction>
</comment>
<evidence type="ECO:0000256" key="5">
    <source>
        <dbReference type="ARBA" id="ARBA00022840"/>
    </source>
</evidence>
<keyword evidence="5 10" id="KW-0067">ATP-binding</keyword>
<dbReference type="GO" id="GO:0008766">
    <property type="term" value="F:UDP-N-acetylmuramoylalanyl-D-glutamyl-2,6-diaminopimelate-D-alanyl-D-alanine ligase activity"/>
    <property type="evidence" value="ECO:0007669"/>
    <property type="project" value="RHEA"/>
</dbReference>
<dbReference type="GO" id="GO:0051301">
    <property type="term" value="P:cell division"/>
    <property type="evidence" value="ECO:0007669"/>
    <property type="project" value="UniProtKB-KW"/>
</dbReference>
<dbReference type="SUPFAM" id="SSF53623">
    <property type="entry name" value="MurD-like peptide ligases, catalytic domain"/>
    <property type="match status" value="1"/>
</dbReference>
<comment type="similarity">
    <text evidence="10">Belongs to the MurCDEF family. MurF subfamily.</text>
</comment>
<dbReference type="Gene3D" id="3.40.1390.10">
    <property type="entry name" value="MurE/MurF, N-terminal domain"/>
    <property type="match status" value="1"/>
</dbReference>
<keyword evidence="3 10" id="KW-0132">Cell division</keyword>
<dbReference type="Proteomes" id="UP000051673">
    <property type="component" value="Unassembled WGS sequence"/>
</dbReference>
<evidence type="ECO:0000256" key="6">
    <source>
        <dbReference type="ARBA" id="ARBA00022960"/>
    </source>
</evidence>
<dbReference type="NCBIfam" id="TIGR01143">
    <property type="entry name" value="murF"/>
    <property type="match status" value="1"/>
</dbReference>
<dbReference type="InterPro" id="IPR035911">
    <property type="entry name" value="MurE/MurF_N"/>
</dbReference>
<evidence type="ECO:0000256" key="10">
    <source>
        <dbReference type="HAMAP-Rule" id="MF_02019"/>
    </source>
</evidence>
<evidence type="ECO:0000259" key="13">
    <source>
        <dbReference type="Pfam" id="PF08245"/>
    </source>
</evidence>
<dbReference type="InterPro" id="IPR036565">
    <property type="entry name" value="Mur-like_cat_sf"/>
</dbReference>
<dbReference type="OrthoDB" id="9801978at2"/>
<accession>A0A0R2JJI4</accession>
<dbReference type="SUPFAM" id="SSF53244">
    <property type="entry name" value="MurD-like peptide ligases, peptide-binding domain"/>
    <property type="match status" value="1"/>
</dbReference>
<dbReference type="PATRIC" id="fig|1620.3.peg.1794"/>
<evidence type="ECO:0000256" key="9">
    <source>
        <dbReference type="ARBA" id="ARBA00023316"/>
    </source>
</evidence>
<dbReference type="GO" id="GO:0008360">
    <property type="term" value="P:regulation of cell shape"/>
    <property type="evidence" value="ECO:0007669"/>
    <property type="project" value="UniProtKB-KW"/>
</dbReference>
<comment type="caution">
    <text evidence="14">The sequence shown here is derived from an EMBL/GenBank/DDBJ whole genome shotgun (WGS) entry which is preliminary data.</text>
</comment>
<evidence type="ECO:0000256" key="11">
    <source>
        <dbReference type="RuleBase" id="RU004136"/>
    </source>
</evidence>
<dbReference type="InterPro" id="IPR051046">
    <property type="entry name" value="MurCDEF_CellWall_CoF430Synth"/>
</dbReference>
<dbReference type="GO" id="GO:0009252">
    <property type="term" value="P:peptidoglycan biosynthetic process"/>
    <property type="evidence" value="ECO:0007669"/>
    <property type="project" value="UniProtKB-UniRule"/>
</dbReference>
<dbReference type="InterPro" id="IPR036615">
    <property type="entry name" value="Mur_ligase_C_dom_sf"/>
</dbReference>
<feature type="binding site" evidence="10">
    <location>
        <begin position="109"/>
        <end position="115"/>
    </location>
    <ligand>
        <name>ATP</name>
        <dbReference type="ChEBI" id="CHEBI:30616"/>
    </ligand>
</feature>
<evidence type="ECO:0000256" key="8">
    <source>
        <dbReference type="ARBA" id="ARBA00023306"/>
    </source>
</evidence>
<dbReference type="EC" id="6.3.2.10" evidence="10 11"/>
<dbReference type="AlphaFoldDB" id="A0A0R2JJI4"/>
<sequence>MKLSIQQIADALHAPIQNEQNVTVTTTSFDSRQAKPDSLFVPLVADNDGHAYIDSAVQNGATAALWQKDHTPYPTEIPLILVDDTLTAFQAVAEFYLHKVAPKVVAISGSNGKTTTKDLIAAIGATKFKTLKTPENFNNEIGVPTTILAMDDDTELLVLELGMDHPGDLNKLSTMVQPDIAVLTMIGEAHIEFFKTRGRIADGKMQITDGFKSDSTLVYNGDEPLLIERVGAKDNLHSVRFGLNSENDLFASDIEMTPTKATFTTNTSNQSFTIPLTGCYNVANALSAISVGHLLGIDDAKMADALINAPITANRTQWLNGRFGGQILSDVYNSNPTAAKEVLQSFSTVPTDGKRIAVLGDMLQLGTAAPELHASLAPDLDPEKIQQVYLVGELMEALADALATKYPADQVHLYPSNALDDLTSALQAQLTADDILLLKGSHGIHLENVVEKLID</sequence>
<dbReference type="STRING" id="1620.IV67_GL001758"/>
<dbReference type="PANTHER" id="PTHR43024:SF1">
    <property type="entry name" value="UDP-N-ACETYLMURAMOYL-TRIPEPTIDE--D-ALANYL-D-ALANINE LIGASE"/>
    <property type="match status" value="1"/>
</dbReference>
<dbReference type="GO" id="GO:0047480">
    <property type="term" value="F:UDP-N-acetylmuramoyl-tripeptide-D-alanyl-D-alanine ligase activity"/>
    <property type="evidence" value="ECO:0007669"/>
    <property type="project" value="UniProtKB-UniRule"/>
</dbReference>
<keyword evidence="8 10" id="KW-0131">Cell cycle</keyword>
<evidence type="ECO:0000256" key="2">
    <source>
        <dbReference type="ARBA" id="ARBA00022598"/>
    </source>
</evidence>
<dbReference type="RefSeq" id="WP_057786991.1">
    <property type="nucleotide sequence ID" value="NZ_JQCD01000021.1"/>
</dbReference>
<name>A0A0R2JJI4_9LACO</name>
<dbReference type="PANTHER" id="PTHR43024">
    <property type="entry name" value="UDP-N-ACETYLMURAMOYL-TRIPEPTIDE--D-ALANYL-D-ALANINE LIGASE"/>
    <property type="match status" value="1"/>
</dbReference>
<comment type="pathway">
    <text evidence="10 11">Cell wall biogenesis; peptidoglycan biosynthesis.</text>
</comment>
<comment type="subcellular location">
    <subcellularLocation>
        <location evidence="10 11">Cytoplasm</location>
    </subcellularLocation>
</comment>
<protein>
    <recommendedName>
        <fullName evidence="10 11">UDP-N-acetylmuramoyl-tripeptide--D-alanyl-D-alanine ligase</fullName>
        <ecNumber evidence="10 11">6.3.2.10</ecNumber>
    </recommendedName>
    <alternativeName>
        <fullName evidence="10">D-alanyl-D-alanine-adding enzyme</fullName>
    </alternativeName>
</protein>
<comment type="catalytic activity">
    <reaction evidence="11">
        <text>D-alanyl-D-alanine + UDP-N-acetyl-alpha-D-muramoyl-L-alanyl-gamma-D-glutamyl-meso-2,6-diaminopimelate + ATP = UDP-N-acetyl-alpha-D-muramoyl-L-alanyl-gamma-D-glutamyl-meso-2,6-diaminopimeloyl-D-alanyl-D-alanine + ADP + phosphate + H(+)</text>
        <dbReference type="Rhea" id="RHEA:28374"/>
        <dbReference type="ChEBI" id="CHEBI:15378"/>
        <dbReference type="ChEBI" id="CHEBI:30616"/>
        <dbReference type="ChEBI" id="CHEBI:43474"/>
        <dbReference type="ChEBI" id="CHEBI:57822"/>
        <dbReference type="ChEBI" id="CHEBI:61386"/>
        <dbReference type="ChEBI" id="CHEBI:83905"/>
        <dbReference type="ChEBI" id="CHEBI:456216"/>
        <dbReference type="EC" id="6.3.2.10"/>
    </reaction>
</comment>
<dbReference type="Gene3D" id="3.40.1190.10">
    <property type="entry name" value="Mur-like, catalytic domain"/>
    <property type="match status" value="1"/>
</dbReference>
<organism evidence="14 15">
    <name type="scientific">Weissella minor</name>
    <dbReference type="NCBI Taxonomy" id="1620"/>
    <lineage>
        <taxon>Bacteria</taxon>
        <taxon>Bacillati</taxon>
        <taxon>Bacillota</taxon>
        <taxon>Bacilli</taxon>
        <taxon>Lactobacillales</taxon>
        <taxon>Lactobacillaceae</taxon>
        <taxon>Weissella</taxon>
    </lineage>
</organism>
<keyword evidence="1 10" id="KW-0963">Cytoplasm</keyword>
<reference evidence="14 15" key="1">
    <citation type="journal article" date="2015" name="Genome Announc.">
        <title>Expanding the biotechnology potential of lactobacilli through comparative genomics of 213 strains and associated genera.</title>
        <authorList>
            <person name="Sun Z."/>
            <person name="Harris H.M."/>
            <person name="McCann A."/>
            <person name="Guo C."/>
            <person name="Argimon S."/>
            <person name="Zhang W."/>
            <person name="Yang X."/>
            <person name="Jeffery I.B."/>
            <person name="Cooney J.C."/>
            <person name="Kagawa T.F."/>
            <person name="Liu W."/>
            <person name="Song Y."/>
            <person name="Salvetti E."/>
            <person name="Wrobel A."/>
            <person name="Rasinkangas P."/>
            <person name="Parkhill J."/>
            <person name="Rea M.C."/>
            <person name="O'Sullivan O."/>
            <person name="Ritari J."/>
            <person name="Douillard F.P."/>
            <person name="Paul Ross R."/>
            <person name="Yang R."/>
            <person name="Briner A.E."/>
            <person name="Felis G.E."/>
            <person name="de Vos W.M."/>
            <person name="Barrangou R."/>
            <person name="Klaenhammer T.R."/>
            <person name="Caufield P.W."/>
            <person name="Cui Y."/>
            <person name="Zhang H."/>
            <person name="O'Toole P.W."/>
        </authorList>
    </citation>
    <scope>NUCLEOTIDE SEQUENCE [LARGE SCALE GENOMIC DNA]</scope>
    <source>
        <strain evidence="14 15">DSM 20014</strain>
    </source>
</reference>
<evidence type="ECO:0000313" key="14">
    <source>
        <dbReference type="EMBL" id="KRN77400.1"/>
    </source>
</evidence>
<dbReference type="GO" id="GO:0005524">
    <property type="term" value="F:ATP binding"/>
    <property type="evidence" value="ECO:0007669"/>
    <property type="project" value="UniProtKB-UniRule"/>
</dbReference>
<evidence type="ECO:0000256" key="1">
    <source>
        <dbReference type="ARBA" id="ARBA00022490"/>
    </source>
</evidence>
<dbReference type="Pfam" id="PF08245">
    <property type="entry name" value="Mur_ligase_M"/>
    <property type="match status" value="1"/>
</dbReference>
<dbReference type="Gene3D" id="3.90.190.20">
    <property type="entry name" value="Mur ligase, C-terminal domain"/>
    <property type="match status" value="1"/>
</dbReference>
<keyword evidence="4 10" id="KW-0547">Nucleotide-binding</keyword>
<keyword evidence="9 10" id="KW-0961">Cell wall biogenesis/degradation</keyword>
<dbReference type="SUPFAM" id="SSF63418">
    <property type="entry name" value="MurE/MurF N-terminal domain"/>
    <property type="match status" value="1"/>
</dbReference>
<dbReference type="GO" id="GO:0005737">
    <property type="term" value="C:cytoplasm"/>
    <property type="evidence" value="ECO:0007669"/>
    <property type="project" value="UniProtKB-SubCell"/>
</dbReference>
<dbReference type="UniPathway" id="UPA00219"/>
<dbReference type="EMBL" id="JQCD01000021">
    <property type="protein sequence ID" value="KRN77400.1"/>
    <property type="molecule type" value="Genomic_DNA"/>
</dbReference>